<reference evidence="1 2" key="1">
    <citation type="submission" date="2019-07" db="EMBL/GenBank/DDBJ databases">
        <title>Whole genome shotgun sequence of Methylobacterium gnaphalii NBRC 107716.</title>
        <authorList>
            <person name="Hosoyama A."/>
            <person name="Uohara A."/>
            <person name="Ohji S."/>
            <person name="Ichikawa N."/>
        </authorList>
    </citation>
    <scope>NUCLEOTIDE SEQUENCE [LARGE SCALE GENOMIC DNA]</scope>
    <source>
        <strain evidence="1 2">NBRC 107716</strain>
    </source>
</reference>
<protein>
    <submittedName>
        <fullName evidence="1">Uncharacterized protein</fullName>
    </submittedName>
</protein>
<gene>
    <name evidence="1" type="ORF">MGN01_21560</name>
</gene>
<dbReference type="EMBL" id="BJZV01000009">
    <property type="protein sequence ID" value="GEP10311.1"/>
    <property type="molecule type" value="Genomic_DNA"/>
</dbReference>
<keyword evidence="2" id="KW-1185">Reference proteome</keyword>
<accession>A0A512JK31</accession>
<dbReference type="AlphaFoldDB" id="A0A512JK31"/>
<dbReference type="Proteomes" id="UP000321750">
    <property type="component" value="Unassembled WGS sequence"/>
</dbReference>
<name>A0A512JK31_9HYPH</name>
<sequence>MQRHGDKRDETAMAMKTTFLVQTFVLKRKRLQPGDREVTPTESGALKKAEAMAARLPGTAALKVVADDETGELESATILAQFGEIPDDFAESLSGG</sequence>
<evidence type="ECO:0000313" key="1">
    <source>
        <dbReference type="EMBL" id="GEP10311.1"/>
    </source>
</evidence>
<proteinExistence type="predicted"/>
<organism evidence="1 2">
    <name type="scientific">Methylobacterium gnaphalii</name>
    <dbReference type="NCBI Taxonomy" id="1010610"/>
    <lineage>
        <taxon>Bacteria</taxon>
        <taxon>Pseudomonadati</taxon>
        <taxon>Pseudomonadota</taxon>
        <taxon>Alphaproteobacteria</taxon>
        <taxon>Hyphomicrobiales</taxon>
        <taxon>Methylobacteriaceae</taxon>
        <taxon>Methylobacterium</taxon>
    </lineage>
</organism>
<comment type="caution">
    <text evidence="1">The sequence shown here is derived from an EMBL/GenBank/DDBJ whole genome shotgun (WGS) entry which is preliminary data.</text>
</comment>
<evidence type="ECO:0000313" key="2">
    <source>
        <dbReference type="Proteomes" id="UP000321750"/>
    </source>
</evidence>